<protein>
    <submittedName>
        <fullName evidence="1">Uncharacterized protein</fullName>
    </submittedName>
</protein>
<dbReference type="EMBL" id="AUYB01000120">
    <property type="protein sequence ID" value="KZN33952.1"/>
    <property type="molecule type" value="Genomic_DNA"/>
</dbReference>
<proteinExistence type="predicted"/>
<sequence>MAQIYGAEYIGDKMKLFMYLLLLSIPHFAMSAIGDKVTTQSFVVKEVRVQLYNNDAFYYFVPQGSDWSAPNCPAAAYAYIKESQAGAEAILSVALTSKTTNTPVRFTGTCGDISGSPGYIGITDIIM</sequence>
<evidence type="ECO:0000313" key="2">
    <source>
        <dbReference type="Proteomes" id="UP000076643"/>
    </source>
</evidence>
<accession>A0A166VWJ2</accession>
<reference evidence="1 2" key="1">
    <citation type="submission" date="2013-07" db="EMBL/GenBank/DDBJ databases">
        <title>Comparative Genomic and Metabolomic Analysis of Twelve Strains of Pseudoalteromonas luteoviolacea.</title>
        <authorList>
            <person name="Vynne N.G."/>
            <person name="Mansson M."/>
            <person name="Gram L."/>
        </authorList>
    </citation>
    <scope>NUCLEOTIDE SEQUENCE [LARGE SCALE GENOMIC DNA]</scope>
    <source>
        <strain evidence="1 2">DSM 6061</strain>
    </source>
</reference>
<comment type="caution">
    <text evidence="1">The sequence shown here is derived from an EMBL/GenBank/DDBJ whole genome shotgun (WGS) entry which is preliminary data.</text>
</comment>
<gene>
    <name evidence="1" type="ORF">N475_19600</name>
</gene>
<dbReference type="Proteomes" id="UP000076643">
    <property type="component" value="Unassembled WGS sequence"/>
</dbReference>
<organism evidence="1 2">
    <name type="scientific">Pseudoalteromonas luteoviolacea DSM 6061</name>
    <dbReference type="NCBI Taxonomy" id="1365250"/>
    <lineage>
        <taxon>Bacteria</taxon>
        <taxon>Pseudomonadati</taxon>
        <taxon>Pseudomonadota</taxon>
        <taxon>Gammaproteobacteria</taxon>
        <taxon>Alteromonadales</taxon>
        <taxon>Pseudoalteromonadaceae</taxon>
        <taxon>Pseudoalteromonas</taxon>
    </lineage>
</organism>
<dbReference type="AlphaFoldDB" id="A0A166VWJ2"/>
<dbReference type="PATRIC" id="fig|1365250.3.peg.3618"/>
<name>A0A166VWJ2_9GAMM</name>
<keyword evidence="2" id="KW-1185">Reference proteome</keyword>
<evidence type="ECO:0000313" key="1">
    <source>
        <dbReference type="EMBL" id="KZN33952.1"/>
    </source>
</evidence>